<evidence type="ECO:0000313" key="3">
    <source>
        <dbReference type="Proteomes" id="UP000247409"/>
    </source>
</evidence>
<gene>
    <name evidence="2" type="ORF">BWQ96_05126</name>
</gene>
<name>A0A2V3ITN4_9FLOR</name>
<evidence type="ECO:0000256" key="1">
    <source>
        <dbReference type="SAM" id="MobiDB-lite"/>
    </source>
</evidence>
<proteinExistence type="predicted"/>
<protein>
    <submittedName>
        <fullName evidence="2">Uncharacterized protein</fullName>
    </submittedName>
</protein>
<accession>A0A2V3ITN4</accession>
<dbReference type="AlphaFoldDB" id="A0A2V3ITN4"/>
<evidence type="ECO:0000313" key="2">
    <source>
        <dbReference type="EMBL" id="PXF45087.1"/>
    </source>
</evidence>
<comment type="caution">
    <text evidence="2">The sequence shown here is derived from an EMBL/GenBank/DDBJ whole genome shotgun (WGS) entry which is preliminary data.</text>
</comment>
<reference evidence="2 3" key="1">
    <citation type="journal article" date="2018" name="Mol. Biol. Evol.">
        <title>Analysis of the draft genome of the red seaweed Gracilariopsis chorda provides insights into genome size evolution in Rhodophyta.</title>
        <authorList>
            <person name="Lee J."/>
            <person name="Yang E.C."/>
            <person name="Graf L."/>
            <person name="Yang J.H."/>
            <person name="Qiu H."/>
            <person name="Zel Zion U."/>
            <person name="Chan C.X."/>
            <person name="Stephens T.G."/>
            <person name="Weber A.P.M."/>
            <person name="Boo G.H."/>
            <person name="Boo S.M."/>
            <person name="Kim K.M."/>
            <person name="Shin Y."/>
            <person name="Jung M."/>
            <person name="Lee S.J."/>
            <person name="Yim H.S."/>
            <person name="Lee J.H."/>
            <person name="Bhattacharya D."/>
            <person name="Yoon H.S."/>
        </authorList>
    </citation>
    <scope>NUCLEOTIDE SEQUENCE [LARGE SCALE GENOMIC DNA]</scope>
    <source>
        <strain evidence="2 3">SKKU-2015</strain>
        <tissue evidence="2">Whole body</tissue>
    </source>
</reference>
<sequence length="71" mass="7876">MRCVRPNDYENETKEMEDHAGDGDTIVREAVRNGGKRGMGDGLLGEGISVSVRNDCKSKLKPRRLAWITEG</sequence>
<organism evidence="2 3">
    <name type="scientific">Gracilariopsis chorda</name>
    <dbReference type="NCBI Taxonomy" id="448386"/>
    <lineage>
        <taxon>Eukaryota</taxon>
        <taxon>Rhodophyta</taxon>
        <taxon>Florideophyceae</taxon>
        <taxon>Rhodymeniophycidae</taxon>
        <taxon>Gracilariales</taxon>
        <taxon>Gracilariaceae</taxon>
        <taxon>Gracilariopsis</taxon>
    </lineage>
</organism>
<dbReference type="Proteomes" id="UP000247409">
    <property type="component" value="Unassembled WGS sequence"/>
</dbReference>
<dbReference type="EMBL" id="NBIV01000070">
    <property type="protein sequence ID" value="PXF45087.1"/>
    <property type="molecule type" value="Genomic_DNA"/>
</dbReference>
<feature type="region of interest" description="Disordered" evidence="1">
    <location>
        <begin position="1"/>
        <end position="22"/>
    </location>
</feature>
<keyword evidence="3" id="KW-1185">Reference proteome</keyword>